<keyword evidence="3" id="KW-0677">Repeat</keyword>
<dbReference type="InterPro" id="IPR011333">
    <property type="entry name" value="SKP1/BTB/POZ_sf"/>
</dbReference>
<dbReference type="PIRSF" id="PIRSF037037">
    <property type="entry name" value="Kelch-like_protein_gigaxonin"/>
    <property type="match status" value="1"/>
</dbReference>
<dbReference type="SUPFAM" id="SSF117281">
    <property type="entry name" value="Kelch motif"/>
    <property type="match status" value="1"/>
</dbReference>
<dbReference type="Gene3D" id="2.120.10.80">
    <property type="entry name" value="Kelch-type beta propeller"/>
    <property type="match status" value="1"/>
</dbReference>
<dbReference type="InterPro" id="IPR011705">
    <property type="entry name" value="BACK"/>
</dbReference>
<organism evidence="6 7">
    <name type="scientific">Cordylochernes scorpioides</name>
    <dbReference type="NCBI Taxonomy" id="51811"/>
    <lineage>
        <taxon>Eukaryota</taxon>
        <taxon>Metazoa</taxon>
        <taxon>Ecdysozoa</taxon>
        <taxon>Arthropoda</taxon>
        <taxon>Chelicerata</taxon>
        <taxon>Arachnida</taxon>
        <taxon>Pseudoscorpiones</taxon>
        <taxon>Cheliferoidea</taxon>
        <taxon>Chernetidae</taxon>
        <taxon>Cordylochernes</taxon>
    </lineage>
</organism>
<feature type="domain" description="BTB" evidence="5">
    <location>
        <begin position="24"/>
        <end position="92"/>
    </location>
</feature>
<evidence type="ECO:0000313" key="7">
    <source>
        <dbReference type="Proteomes" id="UP001235939"/>
    </source>
</evidence>
<dbReference type="InterPro" id="IPR006652">
    <property type="entry name" value="Kelch_1"/>
</dbReference>
<sequence>MAAVDAFAEICTDLSELQQKNQLCDGVLRTSDGQEFWVHRCILFVASPYFRDIYSAALRSGPATDLTLADTQGSVLSLILEYVYTKRANVSMSNVASMIPAAEQFKLPGIAEICSQFLIKNMNIDNCIGIFLMATNFHVRELEQASRRFILSNFYQVLTILSKNTSPINIYVNCVTYCMFYWRVQISKSSKEYISLSPETLESFLRADDLNLLKEELGFEALMRWVEVDPERRRPYLPTLLCCLRFGLCDHRYFMNTVLLHPYIKDTRECQSALVAASHILAEVEGNRNSILDLTHPLLRPRTPNQILFVIGGWSAGAATNLVETYDSRSNRWFIAAVGDIMPSVTAVMCGRAYHGLATVDSRIYMIGGFDGNQYFNSVRCFDPVSHRWAERGCMHEARCYVSTAVLSGRIYALGGYDGHRRTNTGETYDPGTNQWTMIAPMNNRRSDASAAALIDKVYIAGGFDGQVVLDSSEMYDPQQNLWAEIHHMLSPRSGTKLVSYNGSIYVLGGWNGMIRLRSGVK</sequence>
<reference evidence="6 7" key="1">
    <citation type="submission" date="2022-01" db="EMBL/GenBank/DDBJ databases">
        <title>A chromosomal length assembly of Cordylochernes scorpioides.</title>
        <authorList>
            <person name="Zeh D."/>
            <person name="Zeh J."/>
        </authorList>
    </citation>
    <scope>NUCLEOTIDE SEQUENCE [LARGE SCALE GENOMIC DNA]</scope>
    <source>
        <strain evidence="6">IN4F17</strain>
        <tissue evidence="6">Whole Body</tissue>
    </source>
</reference>
<dbReference type="PRINTS" id="PR00501">
    <property type="entry name" value="KELCHREPEAT"/>
</dbReference>
<evidence type="ECO:0000259" key="5">
    <source>
        <dbReference type="PROSITE" id="PS50097"/>
    </source>
</evidence>
<evidence type="ECO:0000256" key="1">
    <source>
        <dbReference type="ARBA" id="ARBA00013699"/>
    </source>
</evidence>
<keyword evidence="2" id="KW-0880">Kelch repeat</keyword>
<proteinExistence type="predicted"/>
<evidence type="ECO:0000256" key="3">
    <source>
        <dbReference type="ARBA" id="ARBA00022737"/>
    </source>
</evidence>
<dbReference type="Pfam" id="PF00651">
    <property type="entry name" value="BTB"/>
    <property type="match status" value="1"/>
</dbReference>
<dbReference type="Gene3D" id="1.25.40.420">
    <property type="match status" value="1"/>
</dbReference>
<dbReference type="PROSITE" id="PS50097">
    <property type="entry name" value="BTB"/>
    <property type="match status" value="1"/>
</dbReference>
<dbReference type="Pfam" id="PF24681">
    <property type="entry name" value="Kelch_KLHDC2_KLHL20_DRC7"/>
    <property type="match status" value="1"/>
</dbReference>
<evidence type="ECO:0000256" key="2">
    <source>
        <dbReference type="ARBA" id="ARBA00022441"/>
    </source>
</evidence>
<dbReference type="SMART" id="SM00612">
    <property type="entry name" value="Kelch"/>
    <property type="match status" value="4"/>
</dbReference>
<dbReference type="InterPro" id="IPR015915">
    <property type="entry name" value="Kelch-typ_b-propeller"/>
</dbReference>
<dbReference type="Proteomes" id="UP001235939">
    <property type="component" value="Chromosome 01"/>
</dbReference>
<dbReference type="SMART" id="SM00875">
    <property type="entry name" value="BACK"/>
    <property type="match status" value="1"/>
</dbReference>
<keyword evidence="7" id="KW-1185">Reference proteome</keyword>
<dbReference type="Pfam" id="PF07707">
    <property type="entry name" value="BACK"/>
    <property type="match status" value="1"/>
</dbReference>
<dbReference type="PANTHER" id="PTHR45632">
    <property type="entry name" value="LD33804P"/>
    <property type="match status" value="1"/>
</dbReference>
<gene>
    <name evidence="6" type="ORF">LAZ67_1005149</name>
</gene>
<dbReference type="InterPro" id="IPR000210">
    <property type="entry name" value="BTB/POZ_dom"/>
</dbReference>
<dbReference type="EMBL" id="CP092863">
    <property type="protein sequence ID" value="UYV61522.1"/>
    <property type="molecule type" value="Genomic_DNA"/>
</dbReference>
<dbReference type="Gene3D" id="3.30.710.10">
    <property type="entry name" value="Potassium Channel Kv1.1, Chain A"/>
    <property type="match status" value="1"/>
</dbReference>
<evidence type="ECO:0000313" key="6">
    <source>
        <dbReference type="EMBL" id="UYV61522.1"/>
    </source>
</evidence>
<protein>
    <recommendedName>
        <fullName evidence="1">Kelch-like protein diablo</fullName>
    </recommendedName>
</protein>
<accession>A0ABY6JYT3</accession>
<comment type="function">
    <text evidence="4">Probable substrate-specific adapter of an E3 ubiquitin-protein ligase complex which mediates the ubiquitination and subsequent proteasomal degradation of target proteins. May have a role in synapse differentiation and growth.</text>
</comment>
<evidence type="ECO:0000256" key="4">
    <source>
        <dbReference type="ARBA" id="ARBA00043912"/>
    </source>
</evidence>
<dbReference type="SUPFAM" id="SSF54695">
    <property type="entry name" value="POZ domain"/>
    <property type="match status" value="1"/>
</dbReference>
<name>A0ABY6JYT3_9ARAC</name>
<dbReference type="SMART" id="SM00225">
    <property type="entry name" value="BTB"/>
    <property type="match status" value="1"/>
</dbReference>
<dbReference type="InterPro" id="IPR017096">
    <property type="entry name" value="BTB-kelch_protein"/>
</dbReference>
<dbReference type="PANTHER" id="PTHR45632:SF3">
    <property type="entry name" value="KELCH-LIKE PROTEIN 32"/>
    <property type="match status" value="1"/>
</dbReference>